<gene>
    <name evidence="1" type="ORF">HINF_LOCUS14382</name>
    <name evidence="2" type="ORF">HINF_LOCUS66374</name>
</gene>
<dbReference type="EMBL" id="CATOUU010000370">
    <property type="protein sequence ID" value="CAI9926737.1"/>
    <property type="molecule type" value="Genomic_DNA"/>
</dbReference>
<accession>A0AA86NUF4</accession>
<name>A0AA86NUF4_9EUKA</name>
<sequence length="108" mass="12817">MIRLQLSESFLLPQTKTVVFSTQLCHYLDQWLEESLILLIHTFVIFNIFTKFLDQFFAIEFTRVHVKTIEVNYLFTRIFTNLPVSVILRCGIIFESCHDFIQELENPA</sequence>
<keyword evidence="3" id="KW-1185">Reference proteome</keyword>
<dbReference type="Proteomes" id="UP001642409">
    <property type="component" value="Unassembled WGS sequence"/>
</dbReference>
<proteinExistence type="predicted"/>
<reference evidence="2 3" key="2">
    <citation type="submission" date="2024-07" db="EMBL/GenBank/DDBJ databases">
        <authorList>
            <person name="Akdeniz Z."/>
        </authorList>
    </citation>
    <scope>NUCLEOTIDE SEQUENCE [LARGE SCALE GENOMIC DNA]</scope>
</reference>
<comment type="caution">
    <text evidence="1">The sequence shown here is derived from an EMBL/GenBank/DDBJ whole genome shotgun (WGS) entry which is preliminary data.</text>
</comment>
<dbReference type="AlphaFoldDB" id="A0AA86NUF4"/>
<evidence type="ECO:0000313" key="1">
    <source>
        <dbReference type="EMBL" id="CAI9926737.1"/>
    </source>
</evidence>
<protein>
    <submittedName>
        <fullName evidence="2">Hypothetical_protein</fullName>
    </submittedName>
</protein>
<reference evidence="1" key="1">
    <citation type="submission" date="2023-06" db="EMBL/GenBank/DDBJ databases">
        <authorList>
            <person name="Kurt Z."/>
        </authorList>
    </citation>
    <scope>NUCLEOTIDE SEQUENCE</scope>
</reference>
<organism evidence="1">
    <name type="scientific">Hexamita inflata</name>
    <dbReference type="NCBI Taxonomy" id="28002"/>
    <lineage>
        <taxon>Eukaryota</taxon>
        <taxon>Metamonada</taxon>
        <taxon>Diplomonadida</taxon>
        <taxon>Hexamitidae</taxon>
        <taxon>Hexamitinae</taxon>
        <taxon>Hexamita</taxon>
    </lineage>
</organism>
<evidence type="ECO:0000313" key="3">
    <source>
        <dbReference type="Proteomes" id="UP001642409"/>
    </source>
</evidence>
<evidence type="ECO:0000313" key="2">
    <source>
        <dbReference type="EMBL" id="CAL6092664.1"/>
    </source>
</evidence>
<dbReference type="EMBL" id="CAXDID020000446">
    <property type="protein sequence ID" value="CAL6092664.1"/>
    <property type="molecule type" value="Genomic_DNA"/>
</dbReference>